<dbReference type="EMBL" id="CP001734">
    <property type="protein sequence ID" value="ACV67511.1"/>
    <property type="molecule type" value="Genomic_DNA"/>
</dbReference>
<proteinExistence type="inferred from homology"/>
<dbReference type="HOGENOM" id="CLU_062816_1_1_7"/>
<dbReference type="GO" id="GO:0046654">
    <property type="term" value="P:tetrahydrofolate biosynthetic process"/>
    <property type="evidence" value="ECO:0007669"/>
    <property type="project" value="UniProtKB-UniRule"/>
</dbReference>
<dbReference type="UniPathway" id="UPA00848">
    <property type="reaction ID" value="UER00151"/>
</dbReference>
<dbReference type="STRING" id="485915.Dret_0209"/>
<dbReference type="EC" id="3.5.4.16" evidence="2"/>
<dbReference type="OrthoDB" id="9774824at2"/>
<dbReference type="GO" id="GO:0003934">
    <property type="term" value="F:GTP cyclohydrolase I activity"/>
    <property type="evidence" value="ECO:0007669"/>
    <property type="project" value="UniProtKB-UniRule"/>
</dbReference>
<dbReference type="AlphaFoldDB" id="C8WZN6"/>
<keyword evidence="1 2" id="KW-0378">Hydrolase</keyword>
<evidence type="ECO:0000256" key="2">
    <source>
        <dbReference type="HAMAP-Rule" id="MF_01527"/>
    </source>
</evidence>
<dbReference type="HAMAP" id="MF_01527_B">
    <property type="entry name" value="GTP_cyclohydrol_B"/>
    <property type="match status" value="1"/>
</dbReference>
<comment type="similarity">
    <text evidence="2">Belongs to the GTP cyclohydrolase IV family.</text>
</comment>
<name>C8WZN6_DESRD</name>
<reference evidence="3 4" key="2">
    <citation type="journal article" date="2010" name="Stand. Genomic Sci.">
        <title>Complete genome sequence of Desulfohalobium retbaense type strain (HR(100)).</title>
        <authorList>
            <person name="Spring S."/>
            <person name="Nolan M."/>
            <person name="Lapidus A."/>
            <person name="Glavina Del Rio T."/>
            <person name="Copeland A."/>
            <person name="Tice H."/>
            <person name="Cheng J.F."/>
            <person name="Lucas S."/>
            <person name="Land M."/>
            <person name="Chen F."/>
            <person name="Bruce D."/>
            <person name="Goodwin L."/>
            <person name="Pitluck S."/>
            <person name="Ivanova N."/>
            <person name="Mavromatis K."/>
            <person name="Mikhailova N."/>
            <person name="Pati A."/>
            <person name="Chen A."/>
            <person name="Palaniappan K."/>
            <person name="Hauser L."/>
            <person name="Chang Y.J."/>
            <person name="Jeffries C.D."/>
            <person name="Munk C."/>
            <person name="Kiss H."/>
            <person name="Chain P."/>
            <person name="Han C."/>
            <person name="Brettin T."/>
            <person name="Detter J.C."/>
            <person name="Schuler E."/>
            <person name="Goker M."/>
            <person name="Rohde M."/>
            <person name="Bristow J."/>
            <person name="Eisen J.A."/>
            <person name="Markowitz V."/>
            <person name="Hugenholtz P."/>
            <person name="Kyrpides N.C."/>
            <person name="Klenk H.P."/>
        </authorList>
    </citation>
    <scope>NUCLEOTIDE SEQUENCE [LARGE SCALE GENOMIC DNA]</scope>
    <source>
        <strain evidence="3 4">DSM 5692</strain>
    </source>
</reference>
<gene>
    <name evidence="2" type="primary">folE2</name>
    <name evidence="3" type="ordered locus">Dret_0209</name>
</gene>
<dbReference type="NCBIfam" id="NF010200">
    <property type="entry name" value="PRK13674.1-1"/>
    <property type="match status" value="1"/>
</dbReference>
<evidence type="ECO:0000256" key="1">
    <source>
        <dbReference type="ARBA" id="ARBA00022801"/>
    </source>
</evidence>
<sequence>MQDVQNTPAGIPLAIDRVGVKDLRFPLLVQDRERGHQHTVSRVDMFVDLPAHFKGTHMSRFVEVLQDFSGILDYPNFKNLLREVRQRLQAHRAHLSFSFPYFLHQNAPVSASASLMDYQCTLHGELDDADQLRMFLQVQVPVMTVCPCSLAIADEGAHSQRAMVTMNCRFAGMLWLEDLIHIGQHAASCQVHSLLKREDEKFVTEKAFATPTFVEDVVRNAAHQLQSHELISWFRVEVESFESIHNHSAYACIEAPGSQTGAGQ</sequence>
<keyword evidence="4" id="KW-1185">Reference proteome</keyword>
<feature type="site" description="May be catalytically important" evidence="2">
    <location>
        <position position="146"/>
    </location>
</feature>
<dbReference type="InterPro" id="IPR003801">
    <property type="entry name" value="GTP_cyclohydrolase_FolE2/MptA"/>
</dbReference>
<comment type="pathway">
    <text evidence="2">Cofactor biosynthesis; 7,8-dihydroneopterin triphosphate biosynthesis; 7,8-dihydroneopterin triphosphate from GTP: step 1/1.</text>
</comment>
<dbReference type="eggNOG" id="COG1469">
    <property type="taxonomic scope" value="Bacteria"/>
</dbReference>
<dbReference type="PANTHER" id="PTHR36445">
    <property type="entry name" value="GTP CYCLOHYDROLASE MPTA"/>
    <property type="match status" value="1"/>
</dbReference>
<organism evidence="3 4">
    <name type="scientific">Desulfohalobium retbaense (strain ATCC 49708 / DSM 5692 / JCM 16813 / HR100)</name>
    <dbReference type="NCBI Taxonomy" id="485915"/>
    <lineage>
        <taxon>Bacteria</taxon>
        <taxon>Pseudomonadati</taxon>
        <taxon>Thermodesulfobacteriota</taxon>
        <taxon>Desulfovibrionia</taxon>
        <taxon>Desulfovibrionales</taxon>
        <taxon>Desulfohalobiaceae</taxon>
        <taxon>Desulfohalobium</taxon>
    </lineage>
</organism>
<comment type="catalytic activity">
    <reaction evidence="2">
        <text>GTP + H2O = 7,8-dihydroneopterin 3'-triphosphate + formate + H(+)</text>
        <dbReference type="Rhea" id="RHEA:17473"/>
        <dbReference type="ChEBI" id="CHEBI:15377"/>
        <dbReference type="ChEBI" id="CHEBI:15378"/>
        <dbReference type="ChEBI" id="CHEBI:15740"/>
        <dbReference type="ChEBI" id="CHEBI:37565"/>
        <dbReference type="ChEBI" id="CHEBI:58462"/>
        <dbReference type="EC" id="3.5.4.16"/>
    </reaction>
</comment>
<evidence type="ECO:0000313" key="3">
    <source>
        <dbReference type="EMBL" id="ACV67511.1"/>
    </source>
</evidence>
<dbReference type="InterPro" id="IPR022838">
    <property type="entry name" value="GTP_cyclohydrolase_FolE2"/>
</dbReference>
<evidence type="ECO:0000313" key="4">
    <source>
        <dbReference type="Proteomes" id="UP000001052"/>
    </source>
</evidence>
<dbReference type="Gene3D" id="3.10.270.10">
    <property type="entry name" value="Urate Oxidase"/>
    <property type="match status" value="1"/>
</dbReference>
<dbReference type="KEGG" id="drt:Dret_0209"/>
<accession>C8WZN6</accession>
<dbReference type="PANTHER" id="PTHR36445:SF1">
    <property type="entry name" value="GTP CYCLOHYDROLASE MPTA"/>
    <property type="match status" value="1"/>
</dbReference>
<comment type="function">
    <text evidence="2">Converts GTP to 7,8-dihydroneopterin triphosphate.</text>
</comment>
<dbReference type="Proteomes" id="UP000001052">
    <property type="component" value="Chromosome"/>
</dbReference>
<dbReference type="Pfam" id="PF02649">
    <property type="entry name" value="GCHY-1"/>
    <property type="match status" value="1"/>
</dbReference>
<reference evidence="4" key="1">
    <citation type="submission" date="2009-09" db="EMBL/GenBank/DDBJ databases">
        <title>The complete chromosome of Desulfohalobium retbaense DSM 5692.</title>
        <authorList>
            <consortium name="US DOE Joint Genome Institute (JGI-PGF)"/>
            <person name="Lucas S."/>
            <person name="Copeland A."/>
            <person name="Lapidus A."/>
            <person name="Glavina del Rio T."/>
            <person name="Dalin E."/>
            <person name="Tice H."/>
            <person name="Bruce D."/>
            <person name="Goodwin L."/>
            <person name="Pitluck S."/>
            <person name="Kyrpides N."/>
            <person name="Mavromatis K."/>
            <person name="Ivanova N."/>
            <person name="Mikhailova N."/>
            <person name="Munk A.C."/>
            <person name="Brettin T."/>
            <person name="Detter J.C."/>
            <person name="Han C."/>
            <person name="Tapia R."/>
            <person name="Larimer F."/>
            <person name="Land M."/>
            <person name="Hauser L."/>
            <person name="Markowitz V."/>
            <person name="Cheng J.-F."/>
            <person name="Hugenholtz P."/>
            <person name="Woyke T."/>
            <person name="Wu D."/>
            <person name="Spring S."/>
            <person name="Klenk H.-P."/>
            <person name="Eisen J.A."/>
        </authorList>
    </citation>
    <scope>NUCLEOTIDE SEQUENCE [LARGE SCALE GENOMIC DNA]</scope>
    <source>
        <strain evidence="4">DSM 5692</strain>
    </source>
</reference>
<protein>
    <recommendedName>
        <fullName evidence="2">GTP cyclohydrolase FolE2</fullName>
        <ecNumber evidence="2">3.5.4.16</ecNumber>
    </recommendedName>
</protein>
<dbReference type="RefSeq" id="WP_015750670.1">
    <property type="nucleotide sequence ID" value="NC_013223.1"/>
</dbReference>